<protein>
    <submittedName>
        <fullName evidence="1">Uncharacterized protein</fullName>
    </submittedName>
</protein>
<reference evidence="1" key="2">
    <citation type="journal article" date="2020" name="Nat. Commun.">
        <title>Large-scale genome sequencing of mycorrhizal fungi provides insights into the early evolution of symbiotic traits.</title>
        <authorList>
            <person name="Miyauchi S."/>
            <person name="Kiss E."/>
            <person name="Kuo A."/>
            <person name="Drula E."/>
            <person name="Kohler A."/>
            <person name="Sanchez-Garcia M."/>
            <person name="Morin E."/>
            <person name="Andreopoulos B."/>
            <person name="Barry K.W."/>
            <person name="Bonito G."/>
            <person name="Buee M."/>
            <person name="Carver A."/>
            <person name="Chen C."/>
            <person name="Cichocki N."/>
            <person name="Clum A."/>
            <person name="Culley D."/>
            <person name="Crous P.W."/>
            <person name="Fauchery L."/>
            <person name="Girlanda M."/>
            <person name="Hayes R.D."/>
            <person name="Keri Z."/>
            <person name="LaButti K."/>
            <person name="Lipzen A."/>
            <person name="Lombard V."/>
            <person name="Magnuson J."/>
            <person name="Maillard F."/>
            <person name="Murat C."/>
            <person name="Nolan M."/>
            <person name="Ohm R.A."/>
            <person name="Pangilinan J."/>
            <person name="Pereira M.F."/>
            <person name="Perotto S."/>
            <person name="Peter M."/>
            <person name="Pfister S."/>
            <person name="Riley R."/>
            <person name="Sitrit Y."/>
            <person name="Stielow J.B."/>
            <person name="Szollosi G."/>
            <person name="Zifcakova L."/>
            <person name="Stursova M."/>
            <person name="Spatafora J.W."/>
            <person name="Tedersoo L."/>
            <person name="Vaario L.M."/>
            <person name="Yamada A."/>
            <person name="Yan M."/>
            <person name="Wang P."/>
            <person name="Xu J."/>
            <person name="Bruns T."/>
            <person name="Baldrian P."/>
            <person name="Vilgalys R."/>
            <person name="Dunand C."/>
            <person name="Henrissat B."/>
            <person name="Grigoriev I.V."/>
            <person name="Hibbett D."/>
            <person name="Nagy L.G."/>
            <person name="Martin F.M."/>
        </authorList>
    </citation>
    <scope>NUCLEOTIDE SEQUENCE</scope>
    <source>
        <strain evidence="1">P2</strain>
    </source>
</reference>
<proteinExistence type="predicted"/>
<gene>
    <name evidence="1" type="ORF">BDM02DRAFT_3183402</name>
</gene>
<evidence type="ECO:0000313" key="1">
    <source>
        <dbReference type="EMBL" id="KAF9652717.1"/>
    </source>
</evidence>
<dbReference type="Proteomes" id="UP000886501">
    <property type="component" value="Unassembled WGS sequence"/>
</dbReference>
<name>A0ACB6ZT55_THEGA</name>
<organism evidence="1 2">
    <name type="scientific">Thelephora ganbajun</name>
    <name type="common">Ganba fungus</name>
    <dbReference type="NCBI Taxonomy" id="370292"/>
    <lineage>
        <taxon>Eukaryota</taxon>
        <taxon>Fungi</taxon>
        <taxon>Dikarya</taxon>
        <taxon>Basidiomycota</taxon>
        <taxon>Agaricomycotina</taxon>
        <taxon>Agaricomycetes</taxon>
        <taxon>Thelephorales</taxon>
        <taxon>Thelephoraceae</taxon>
        <taxon>Thelephora</taxon>
    </lineage>
</organism>
<accession>A0ACB6ZT55</accession>
<comment type="caution">
    <text evidence="1">The sequence shown here is derived from an EMBL/GenBank/DDBJ whole genome shotgun (WGS) entry which is preliminary data.</text>
</comment>
<keyword evidence="2" id="KW-1185">Reference proteome</keyword>
<sequence length="228" mass="26176">MTFTPTNLATTSHPSFNPDNDRSDSANPTLPIVEHANRAEIHRRQRRVESEMSEALKGDIEWVRSGGVLRDTNGRRDFARTKRIRDQLDEQERERKALAAWTEYEDRWRASLSISGHRKNSSNLEDRGQGIGFRSVAWPVAKLPEDPDGLTINAVREFVLAPLRGKDITPSKRKDRIRQLLLRYHPDKATFLLSRVAEEEKDRVREGIKNAFVSLKSLQGDPEIQDLK</sequence>
<evidence type="ECO:0000313" key="2">
    <source>
        <dbReference type="Proteomes" id="UP000886501"/>
    </source>
</evidence>
<dbReference type="EMBL" id="MU117967">
    <property type="protein sequence ID" value="KAF9652717.1"/>
    <property type="molecule type" value="Genomic_DNA"/>
</dbReference>
<reference evidence="1" key="1">
    <citation type="submission" date="2019-10" db="EMBL/GenBank/DDBJ databases">
        <authorList>
            <consortium name="DOE Joint Genome Institute"/>
            <person name="Kuo A."/>
            <person name="Miyauchi S."/>
            <person name="Kiss E."/>
            <person name="Drula E."/>
            <person name="Kohler A."/>
            <person name="Sanchez-Garcia M."/>
            <person name="Andreopoulos B."/>
            <person name="Barry K.W."/>
            <person name="Bonito G."/>
            <person name="Buee M."/>
            <person name="Carver A."/>
            <person name="Chen C."/>
            <person name="Cichocki N."/>
            <person name="Clum A."/>
            <person name="Culley D."/>
            <person name="Crous P.W."/>
            <person name="Fauchery L."/>
            <person name="Girlanda M."/>
            <person name="Hayes R."/>
            <person name="Keri Z."/>
            <person name="Labutti K."/>
            <person name="Lipzen A."/>
            <person name="Lombard V."/>
            <person name="Magnuson J."/>
            <person name="Maillard F."/>
            <person name="Morin E."/>
            <person name="Murat C."/>
            <person name="Nolan M."/>
            <person name="Ohm R."/>
            <person name="Pangilinan J."/>
            <person name="Pereira M."/>
            <person name="Perotto S."/>
            <person name="Peter M."/>
            <person name="Riley R."/>
            <person name="Sitrit Y."/>
            <person name="Stielow B."/>
            <person name="Szollosi G."/>
            <person name="Zifcakova L."/>
            <person name="Stursova M."/>
            <person name="Spatafora J.W."/>
            <person name="Tedersoo L."/>
            <person name="Vaario L.-M."/>
            <person name="Yamada A."/>
            <person name="Yan M."/>
            <person name="Wang P."/>
            <person name="Xu J."/>
            <person name="Bruns T."/>
            <person name="Baldrian P."/>
            <person name="Vilgalys R."/>
            <person name="Henrissat B."/>
            <person name="Grigoriev I.V."/>
            <person name="Hibbett D."/>
            <person name="Nagy L.G."/>
            <person name="Martin F.M."/>
        </authorList>
    </citation>
    <scope>NUCLEOTIDE SEQUENCE</scope>
    <source>
        <strain evidence="1">P2</strain>
    </source>
</reference>